<protein>
    <submittedName>
        <fullName evidence="1">Uncharacterized protein</fullName>
    </submittedName>
</protein>
<accession>A0A3M7SZN9</accession>
<evidence type="ECO:0000313" key="2">
    <source>
        <dbReference type="Proteomes" id="UP000276133"/>
    </source>
</evidence>
<organism evidence="1 2">
    <name type="scientific">Brachionus plicatilis</name>
    <name type="common">Marine rotifer</name>
    <name type="synonym">Brachionus muelleri</name>
    <dbReference type="NCBI Taxonomy" id="10195"/>
    <lineage>
        <taxon>Eukaryota</taxon>
        <taxon>Metazoa</taxon>
        <taxon>Spiralia</taxon>
        <taxon>Gnathifera</taxon>
        <taxon>Rotifera</taxon>
        <taxon>Eurotatoria</taxon>
        <taxon>Monogononta</taxon>
        <taxon>Pseudotrocha</taxon>
        <taxon>Ploima</taxon>
        <taxon>Brachionidae</taxon>
        <taxon>Brachionus</taxon>
    </lineage>
</organism>
<reference evidence="1 2" key="1">
    <citation type="journal article" date="2018" name="Sci. Rep.">
        <title>Genomic signatures of local adaptation to the degree of environmental predictability in rotifers.</title>
        <authorList>
            <person name="Franch-Gras L."/>
            <person name="Hahn C."/>
            <person name="Garcia-Roger E.M."/>
            <person name="Carmona M.J."/>
            <person name="Serra M."/>
            <person name="Gomez A."/>
        </authorList>
    </citation>
    <scope>NUCLEOTIDE SEQUENCE [LARGE SCALE GENOMIC DNA]</scope>
    <source>
        <strain evidence="1">HYR1</strain>
    </source>
</reference>
<dbReference type="EMBL" id="REGN01000529">
    <property type="protein sequence ID" value="RNA41234.1"/>
    <property type="molecule type" value="Genomic_DNA"/>
</dbReference>
<comment type="caution">
    <text evidence="1">The sequence shown here is derived from an EMBL/GenBank/DDBJ whole genome shotgun (WGS) entry which is preliminary data.</text>
</comment>
<dbReference type="AlphaFoldDB" id="A0A3M7SZN9"/>
<sequence>MLKHEKIFLGIYALKNRFSNSSLFCLLYILLLQKGPSIDLIYNTVLIIKTFFDQANLFVAQIVIINFTFVCRAPNANMLFFDKLILYSEISTRKIN</sequence>
<gene>
    <name evidence="1" type="ORF">BpHYR1_034603</name>
</gene>
<name>A0A3M7SZN9_BRAPC</name>
<dbReference type="Proteomes" id="UP000276133">
    <property type="component" value="Unassembled WGS sequence"/>
</dbReference>
<proteinExistence type="predicted"/>
<keyword evidence="2" id="KW-1185">Reference proteome</keyword>
<evidence type="ECO:0000313" key="1">
    <source>
        <dbReference type="EMBL" id="RNA41234.1"/>
    </source>
</evidence>